<dbReference type="eggNOG" id="KOG2896">
    <property type="taxonomic scope" value="Eukaryota"/>
</dbReference>
<protein>
    <submittedName>
        <fullName evidence="2">UV radiation resistance associated protein-like isoform X1</fullName>
    </submittedName>
</protein>
<accession>A0A1U8B091</accession>
<sequence length="334" mass="37624">MNEKENLKIIQWEDFEQEVVRLWSLSTVLNKAKERKSLLEKQLESLIHVKAESLSRSNEVEEMLDKMRARKLVMGKMLMYSKVVSEDVRNQEEELKIELGSLLVAAKSLCVASKQLQEENRLLVGQRGHSQLKNLLKLLVKRQQYMISQVSTLYPVKPSAESTCAVKLDSSSNGTKLGNSSKPLDPRSLTILGLEHTSHSLKMMKFFSKEEVKKSASSLGYVAHAVSLIASYLDVRLRYPLRFGGSYSCIIDNAPSIDPVSDSTPNLLPSADYKPTEFPLFLEGQDTTRAAYAIFLLNKDLEQLLNFVGVKSLGPRHILANLNELLRTIQSLEI</sequence>
<dbReference type="GO" id="GO:0035493">
    <property type="term" value="P:SNARE complex assembly"/>
    <property type="evidence" value="ECO:0000318"/>
    <property type="project" value="GO_Central"/>
</dbReference>
<dbReference type="PANTHER" id="PTHR15157:SF24">
    <property type="entry name" value="VACUOLAR PROTEIN SORTING 38"/>
    <property type="match status" value="1"/>
</dbReference>
<proteinExistence type="predicted"/>
<gene>
    <name evidence="2" type="primary">LOC104609403</name>
</gene>
<keyword evidence="1" id="KW-1185">Reference proteome</keyword>
<dbReference type="InParanoid" id="A0A1U8B091"/>
<dbReference type="GO" id="GO:0000323">
    <property type="term" value="C:lytic vacuole"/>
    <property type="evidence" value="ECO:0000318"/>
    <property type="project" value="GO_Central"/>
</dbReference>
<dbReference type="GO" id="GO:0000149">
    <property type="term" value="F:SNARE binding"/>
    <property type="evidence" value="ECO:0000318"/>
    <property type="project" value="GO_Central"/>
</dbReference>
<dbReference type="OrthoDB" id="72772at2759"/>
<dbReference type="AlphaFoldDB" id="A0A1U8B091"/>
<dbReference type="RefSeq" id="XP_010273999.1">
    <property type="nucleotide sequence ID" value="XM_010275697.2"/>
</dbReference>
<name>A0A1U8B091_NELNU</name>
<dbReference type="PANTHER" id="PTHR15157">
    <property type="entry name" value="UV RADIATION RESISTANCE-ASSOCIATED GENE PROTEIN"/>
    <property type="match status" value="1"/>
</dbReference>
<dbReference type="STRING" id="4432.A0A1U8B091"/>
<dbReference type="GeneID" id="104609403"/>
<evidence type="ECO:0000313" key="2">
    <source>
        <dbReference type="RefSeq" id="XP_010273999.1"/>
    </source>
</evidence>
<dbReference type="OMA" id="HAFRREY"/>
<reference evidence="2" key="1">
    <citation type="submission" date="2025-08" db="UniProtKB">
        <authorList>
            <consortium name="RefSeq"/>
        </authorList>
    </citation>
    <scope>IDENTIFICATION</scope>
</reference>
<organism evidence="1 2">
    <name type="scientific">Nelumbo nucifera</name>
    <name type="common">Sacred lotus</name>
    <dbReference type="NCBI Taxonomy" id="4432"/>
    <lineage>
        <taxon>Eukaryota</taxon>
        <taxon>Viridiplantae</taxon>
        <taxon>Streptophyta</taxon>
        <taxon>Embryophyta</taxon>
        <taxon>Tracheophyta</taxon>
        <taxon>Spermatophyta</taxon>
        <taxon>Magnoliopsida</taxon>
        <taxon>Proteales</taxon>
        <taxon>Nelumbonaceae</taxon>
        <taxon>Nelumbo</taxon>
    </lineage>
</organism>
<dbReference type="Proteomes" id="UP000189703">
    <property type="component" value="Unplaced"/>
</dbReference>
<dbReference type="GO" id="GO:0005768">
    <property type="term" value="C:endosome"/>
    <property type="evidence" value="ECO:0000318"/>
    <property type="project" value="GO_Central"/>
</dbReference>
<dbReference type="KEGG" id="nnu:104609403"/>
<evidence type="ECO:0000313" key="1">
    <source>
        <dbReference type="Proteomes" id="UP000189703"/>
    </source>
</evidence>